<feature type="binding site" evidence="6">
    <location>
        <position position="66"/>
    </location>
    <ligand>
        <name>Na(+)</name>
        <dbReference type="ChEBI" id="CHEBI:29101"/>
        <label>1</label>
    </ligand>
</feature>
<keyword evidence="3 8" id="KW-0812">Transmembrane</keyword>
<feature type="binding site" evidence="6">
    <location>
        <position position="338"/>
    </location>
    <ligand>
        <name>Na(+)</name>
        <dbReference type="ChEBI" id="CHEBI:29101"/>
        <label>1</label>
    </ligand>
</feature>
<feature type="transmembrane region" description="Helical" evidence="10">
    <location>
        <begin position="332"/>
        <end position="357"/>
    </location>
</feature>
<proteinExistence type="inferred from homology"/>
<comment type="similarity">
    <text evidence="8">Belongs to the sodium:neurotransmitter symporter (SNF) (TC 2.A.22) family.</text>
</comment>
<feature type="binding site" evidence="6">
    <location>
        <position position="65"/>
    </location>
    <ligand>
        <name>Na(+)</name>
        <dbReference type="ChEBI" id="CHEBI:29101"/>
        <label>1</label>
    </ligand>
</feature>
<evidence type="ECO:0000256" key="9">
    <source>
        <dbReference type="SAM" id="MobiDB-lite"/>
    </source>
</evidence>
<dbReference type="PROSITE" id="PS50267">
    <property type="entry name" value="NA_NEUROTRAN_SYMP_3"/>
    <property type="match status" value="1"/>
</dbReference>
<feature type="disulfide bond" evidence="7">
    <location>
        <begin position="169"/>
        <end position="178"/>
    </location>
</feature>
<evidence type="ECO:0000256" key="3">
    <source>
        <dbReference type="ARBA" id="ARBA00022692"/>
    </source>
</evidence>
<keyword evidence="8" id="KW-0769">Symport</keyword>
<accession>A0A7E6EWN1</accession>
<dbReference type="GO" id="GO:0005335">
    <property type="term" value="F:serotonin:sodium:chloride symporter activity"/>
    <property type="evidence" value="ECO:0007669"/>
    <property type="project" value="TreeGrafter"/>
</dbReference>
<organism evidence="11 12">
    <name type="scientific">Octopus sinensis</name>
    <name type="common">East Asian common octopus</name>
    <dbReference type="NCBI Taxonomy" id="2607531"/>
    <lineage>
        <taxon>Eukaryota</taxon>
        <taxon>Metazoa</taxon>
        <taxon>Spiralia</taxon>
        <taxon>Lophotrochozoa</taxon>
        <taxon>Mollusca</taxon>
        <taxon>Cephalopoda</taxon>
        <taxon>Coleoidea</taxon>
        <taxon>Octopodiformes</taxon>
        <taxon>Octopoda</taxon>
        <taxon>Incirrata</taxon>
        <taxon>Octopodidae</taxon>
        <taxon>Octopus</taxon>
    </lineage>
</organism>
<feature type="binding site" evidence="6">
    <location>
        <position position="306"/>
    </location>
    <ligand>
        <name>Na(+)</name>
        <dbReference type="ChEBI" id="CHEBI:29101"/>
        <label>1</label>
    </ligand>
</feature>
<evidence type="ECO:0000256" key="10">
    <source>
        <dbReference type="SAM" id="Phobius"/>
    </source>
</evidence>
<dbReference type="PROSITE" id="PS00610">
    <property type="entry name" value="NA_NEUROTRAN_SYMP_1"/>
    <property type="match status" value="1"/>
</dbReference>
<dbReference type="RefSeq" id="XP_036359790.1">
    <property type="nucleotide sequence ID" value="XM_036503897.1"/>
</dbReference>
<comment type="subcellular location">
    <subcellularLocation>
        <location evidence="1">Membrane</location>
        <topology evidence="1">Multi-pass membrane protein</topology>
    </subcellularLocation>
</comment>
<evidence type="ECO:0000313" key="11">
    <source>
        <dbReference type="Proteomes" id="UP000515154"/>
    </source>
</evidence>
<evidence type="ECO:0000256" key="5">
    <source>
        <dbReference type="ARBA" id="ARBA00023136"/>
    </source>
</evidence>
<dbReference type="GO" id="GO:0098793">
    <property type="term" value="C:presynapse"/>
    <property type="evidence" value="ECO:0007669"/>
    <property type="project" value="GOC"/>
</dbReference>
<dbReference type="PRINTS" id="PR00176">
    <property type="entry name" value="NANEUSMPORT"/>
</dbReference>
<feature type="transmembrane region" description="Helical" evidence="10">
    <location>
        <begin position="463"/>
        <end position="486"/>
    </location>
</feature>
<feature type="transmembrane region" description="Helical" evidence="10">
    <location>
        <begin position="432"/>
        <end position="457"/>
    </location>
</feature>
<feature type="binding site" evidence="6">
    <location>
        <position position="406"/>
    </location>
    <ligand>
        <name>Na(+)</name>
        <dbReference type="ChEBI" id="CHEBI:29101"/>
        <label>1</label>
    </ligand>
</feature>
<feature type="transmembrane region" description="Helical" evidence="10">
    <location>
        <begin position="129"/>
        <end position="157"/>
    </location>
</feature>
<dbReference type="CDD" id="cd11497">
    <property type="entry name" value="SLC6sbd_SERT-like"/>
    <property type="match status" value="1"/>
</dbReference>
<dbReference type="PANTHER" id="PTHR11616:SF279">
    <property type="entry name" value="SODIUM-DEPENDENT SEROTONIN TRANSPORTER"/>
    <property type="match status" value="1"/>
</dbReference>
<dbReference type="RefSeq" id="XP_036359789.1">
    <property type="nucleotide sequence ID" value="XM_036503896.1"/>
</dbReference>
<dbReference type="NCBIfam" id="NF037979">
    <property type="entry name" value="Na_transp"/>
    <property type="match status" value="1"/>
</dbReference>
<reference evidence="12 13" key="1">
    <citation type="submission" date="2025-08" db="UniProtKB">
        <authorList>
            <consortium name="RefSeq"/>
        </authorList>
    </citation>
    <scope>IDENTIFICATION</scope>
</reference>
<evidence type="ECO:0000256" key="8">
    <source>
        <dbReference type="RuleBase" id="RU003732"/>
    </source>
</evidence>
<evidence type="ECO:0000256" key="1">
    <source>
        <dbReference type="ARBA" id="ARBA00004141"/>
    </source>
</evidence>
<feature type="binding site" evidence="6">
    <location>
        <position position="63"/>
    </location>
    <ligand>
        <name>Na(+)</name>
        <dbReference type="ChEBI" id="CHEBI:29101"/>
        <label>1</label>
    </ligand>
</feature>
<dbReference type="GO" id="GO:0051378">
    <property type="term" value="F:serotonin binding"/>
    <property type="evidence" value="ECO:0007669"/>
    <property type="project" value="TreeGrafter"/>
</dbReference>
<feature type="transmembrane region" description="Helical" evidence="10">
    <location>
        <begin position="390"/>
        <end position="420"/>
    </location>
</feature>
<keyword evidence="4 10" id="KW-1133">Transmembrane helix</keyword>
<evidence type="ECO:0000256" key="7">
    <source>
        <dbReference type="PIRSR" id="PIRSR600175-2"/>
    </source>
</evidence>
<feature type="transmembrane region" description="Helical" evidence="10">
    <location>
        <begin position="57"/>
        <end position="75"/>
    </location>
</feature>
<evidence type="ECO:0000256" key="6">
    <source>
        <dbReference type="PIRSR" id="PIRSR600175-1"/>
    </source>
</evidence>
<keyword evidence="2 8" id="KW-0813">Transport</keyword>
<dbReference type="GO" id="GO:0005886">
    <property type="term" value="C:plasma membrane"/>
    <property type="evidence" value="ECO:0007669"/>
    <property type="project" value="TreeGrafter"/>
</dbReference>
<feature type="compositionally biased region" description="Acidic residues" evidence="9">
    <location>
        <begin position="10"/>
        <end position="20"/>
    </location>
</feature>
<keyword evidence="5 10" id="KW-0472">Membrane</keyword>
<dbReference type="Pfam" id="PF00209">
    <property type="entry name" value="SNF"/>
    <property type="match status" value="1"/>
</dbReference>
<dbReference type="SUPFAM" id="SSF161070">
    <property type="entry name" value="SNF-like"/>
    <property type="match status" value="1"/>
</dbReference>
<protein>
    <recommendedName>
        <fullName evidence="8">Transporter</fullName>
    </recommendedName>
</protein>
<keyword evidence="11" id="KW-1185">Reference proteome</keyword>
<dbReference type="KEGG" id="osn:115213095"/>
<keyword evidence="6" id="KW-0479">Metal-binding</keyword>
<keyword evidence="7" id="KW-1015">Disulfide bond</keyword>
<dbReference type="PANTHER" id="PTHR11616">
    <property type="entry name" value="SODIUM/CHLORIDE DEPENDENT TRANSPORTER"/>
    <property type="match status" value="1"/>
</dbReference>
<evidence type="ECO:0000313" key="12">
    <source>
        <dbReference type="RefSeq" id="XP_036359789.1"/>
    </source>
</evidence>
<dbReference type="InterPro" id="IPR037272">
    <property type="entry name" value="SNS_sf"/>
</dbReference>
<feature type="binding site" evidence="6">
    <location>
        <position position="70"/>
    </location>
    <ligand>
        <name>Na(+)</name>
        <dbReference type="ChEBI" id="CHEBI:29101"/>
        <label>1</label>
    </ligand>
</feature>
<feature type="binding site" evidence="6">
    <location>
        <position position="403"/>
    </location>
    <ligand>
        <name>Na(+)</name>
        <dbReference type="ChEBI" id="CHEBI:29101"/>
        <label>1</label>
    </ligand>
</feature>
<feature type="transmembrane region" description="Helical" evidence="10">
    <location>
        <begin position="221"/>
        <end position="240"/>
    </location>
</feature>
<name>A0A7E6EWN1_9MOLL</name>
<dbReference type="InterPro" id="IPR000175">
    <property type="entry name" value="Na/ntran_symport"/>
</dbReference>
<feature type="transmembrane region" description="Helical" evidence="10">
    <location>
        <begin position="538"/>
        <end position="562"/>
    </location>
</feature>
<feature type="transmembrane region" description="Helical" evidence="10">
    <location>
        <begin position="87"/>
        <end position="108"/>
    </location>
</feature>
<feature type="transmembrane region" description="Helical" evidence="10">
    <location>
        <begin position="507"/>
        <end position="526"/>
    </location>
</feature>
<gene>
    <name evidence="12 13" type="primary">LOC115213095</name>
</gene>
<dbReference type="Proteomes" id="UP000515154">
    <property type="component" value="Linkage group LG6"/>
</dbReference>
<evidence type="ECO:0000256" key="4">
    <source>
        <dbReference type="ARBA" id="ARBA00022989"/>
    </source>
</evidence>
<evidence type="ECO:0000256" key="2">
    <source>
        <dbReference type="ARBA" id="ARBA00022448"/>
    </source>
</evidence>
<evidence type="ECO:0000313" key="13">
    <source>
        <dbReference type="RefSeq" id="XP_036359790.1"/>
    </source>
</evidence>
<dbReference type="AlphaFoldDB" id="A0A7E6EWN1"/>
<feature type="transmembrane region" description="Helical" evidence="10">
    <location>
        <begin position="252"/>
        <end position="276"/>
    </location>
</feature>
<dbReference type="GO" id="GO:0043005">
    <property type="term" value="C:neuron projection"/>
    <property type="evidence" value="ECO:0007669"/>
    <property type="project" value="TreeGrafter"/>
</dbReference>
<dbReference type="GO" id="GO:0046872">
    <property type="term" value="F:metal ion binding"/>
    <property type="evidence" value="ECO:0007669"/>
    <property type="project" value="UniProtKB-KW"/>
</dbReference>
<dbReference type="GO" id="GO:0006865">
    <property type="term" value="P:amino acid transport"/>
    <property type="evidence" value="ECO:0007669"/>
    <property type="project" value="TreeGrafter"/>
</dbReference>
<feature type="transmembrane region" description="Helical" evidence="10">
    <location>
        <begin position="296"/>
        <end position="320"/>
    </location>
</feature>
<keyword evidence="6" id="KW-0915">Sodium</keyword>
<sequence>MFLLGQSSSLEEENTDEEAEMTPSPTVPVPVGDGTMKIIERPKDEEERETWGKKLDFLLSVIGFAVDLGNVWRFPYICYRNGGGAFLIPYIIMLVFGGLPLFYMELALGQYQRCGCFTVWNRICPMFKGIGLSIFVISTYVAFYYNTIIAWSVYYLFSSFNYEVPWLSCNNSWNSDNCTTFEQRRNQSLPMNLSTSSAQEFFENNILEIQYSKGIDDVGGVKWKIFLCLLGVFSIVYFSLWKGIKSSGKVVWVTATLPYIVLLVLLVRGCTLPGSYEGIIYYLKPNWSMLLQPGVWIDAAAQIFFSLGPGFGVLLALSSYNKFNNNCYKDALITSAVNCCTSFFAGFAVFSVLGYMAHVHKKSVADVSREDVGLIFIVYPEAIATLKGSVFWAIIFFVMLTTLGLDTTFGGLEAICTGILDEFPKLRRHRELFVAFLLVYCLLGGLATTTYGGIYVVQLLDTYGAPISILFVVFLESVAVSWIYGVNRFSDDIESMIGTRPGIFWRGCWAVVSPVFLLMLFTLSVVSDSGPVYGNYQYPSWSIGIGWIIVCSSLICIPLYIIYKFFTLEGSVCERLRKMIQPSELPKHVHRQEAEPIFL</sequence>
<feature type="region of interest" description="Disordered" evidence="9">
    <location>
        <begin position="1"/>
        <end position="26"/>
    </location>
</feature>